<protein>
    <recommendedName>
        <fullName evidence="4">PBCV-specific basic adaptor domain-containing protein</fullName>
    </recommendedName>
</protein>
<sequence length="112" mass="11966">MKKKFAIGLLTLALCGGLTLSVNAQEKKKTEVGKALDHTGKAIEKGATSVGNKTAEVAVKGGSKITDKTWKGKMAPDGSNVYIDSKNRKYYVNAKGAKIWLKATEIKDKPKG</sequence>
<feature type="signal peptide" evidence="1">
    <location>
        <begin position="1"/>
        <end position="24"/>
    </location>
</feature>
<reference evidence="2 3" key="1">
    <citation type="submission" date="2020-11" db="EMBL/GenBank/DDBJ databases">
        <title>Pedobacter endophytica, an endophytic bacteria isolated form Carex pumila.</title>
        <authorList>
            <person name="Peng Y."/>
            <person name="Jiang L."/>
            <person name="Lee J."/>
        </authorList>
    </citation>
    <scope>NUCLEOTIDE SEQUENCE [LARGE SCALE GENOMIC DNA]</scope>
    <source>
        <strain evidence="2 3">JBR3-12</strain>
    </source>
</reference>
<organism evidence="2 3">
    <name type="scientific">Pedobacter endophyticus</name>
    <dbReference type="NCBI Taxonomy" id="2789740"/>
    <lineage>
        <taxon>Bacteria</taxon>
        <taxon>Pseudomonadati</taxon>
        <taxon>Bacteroidota</taxon>
        <taxon>Sphingobacteriia</taxon>
        <taxon>Sphingobacteriales</taxon>
        <taxon>Sphingobacteriaceae</taxon>
        <taxon>Pedobacter</taxon>
    </lineage>
</organism>
<gene>
    <name evidence="2" type="ORF">IZT61_08995</name>
</gene>
<name>A0A7S9L2N5_9SPHI</name>
<keyword evidence="1" id="KW-0732">Signal</keyword>
<feature type="chain" id="PRO_5032480474" description="PBCV-specific basic adaptor domain-containing protein" evidence="1">
    <location>
        <begin position="25"/>
        <end position="112"/>
    </location>
</feature>
<accession>A0A7S9L2N5</accession>
<proteinExistence type="predicted"/>
<evidence type="ECO:0000256" key="1">
    <source>
        <dbReference type="SAM" id="SignalP"/>
    </source>
</evidence>
<dbReference type="AlphaFoldDB" id="A0A7S9L2N5"/>
<dbReference type="KEGG" id="pex:IZT61_08995"/>
<evidence type="ECO:0000313" key="2">
    <source>
        <dbReference type="EMBL" id="QPH41371.1"/>
    </source>
</evidence>
<dbReference type="RefSeq" id="WP_196100821.1">
    <property type="nucleotide sequence ID" value="NZ_CP064939.1"/>
</dbReference>
<evidence type="ECO:0000313" key="3">
    <source>
        <dbReference type="Proteomes" id="UP000594759"/>
    </source>
</evidence>
<keyword evidence="3" id="KW-1185">Reference proteome</keyword>
<evidence type="ECO:0008006" key="4">
    <source>
        <dbReference type="Google" id="ProtNLM"/>
    </source>
</evidence>
<dbReference type="Proteomes" id="UP000594759">
    <property type="component" value="Chromosome"/>
</dbReference>
<dbReference type="EMBL" id="CP064939">
    <property type="protein sequence ID" value="QPH41371.1"/>
    <property type="molecule type" value="Genomic_DNA"/>
</dbReference>